<feature type="signal peptide" evidence="1">
    <location>
        <begin position="1"/>
        <end position="24"/>
    </location>
</feature>
<accession>A0A401WF33</accession>
<feature type="chain" id="PRO_5019407411" description="Secreted protein" evidence="1">
    <location>
        <begin position="25"/>
        <end position="86"/>
    </location>
</feature>
<proteinExistence type="predicted"/>
<dbReference type="RefSeq" id="WP_125057917.1">
    <property type="nucleotide sequence ID" value="NZ_BHZD01000001.1"/>
</dbReference>
<keyword evidence="3" id="KW-1185">Reference proteome</keyword>
<gene>
    <name evidence="2" type="ORF">GKJPGBOP_07695</name>
</gene>
<name>A0A401WF33_STREY</name>
<evidence type="ECO:0008006" key="4">
    <source>
        <dbReference type="Google" id="ProtNLM"/>
    </source>
</evidence>
<evidence type="ECO:0000313" key="3">
    <source>
        <dbReference type="Proteomes" id="UP000286746"/>
    </source>
</evidence>
<dbReference type="Proteomes" id="UP000286746">
    <property type="component" value="Unassembled WGS sequence"/>
</dbReference>
<evidence type="ECO:0000313" key="2">
    <source>
        <dbReference type="EMBL" id="GCD47901.1"/>
    </source>
</evidence>
<dbReference type="AlphaFoldDB" id="A0A401WF33"/>
<reference evidence="2 3" key="1">
    <citation type="submission" date="2018-11" db="EMBL/GenBank/DDBJ databases">
        <title>Whole genome sequence of Streptomyces paromomycinus NBRC 15454(T).</title>
        <authorList>
            <person name="Komaki H."/>
            <person name="Tamura T."/>
        </authorList>
    </citation>
    <scope>NUCLEOTIDE SEQUENCE [LARGE SCALE GENOMIC DNA]</scope>
    <source>
        <strain evidence="2 3">NBRC 15454</strain>
    </source>
</reference>
<organism evidence="2 3">
    <name type="scientific">Streptomyces paromomycinus</name>
    <name type="common">Streptomyces rimosus subsp. paromomycinus</name>
    <dbReference type="NCBI Taxonomy" id="92743"/>
    <lineage>
        <taxon>Bacteria</taxon>
        <taxon>Bacillati</taxon>
        <taxon>Actinomycetota</taxon>
        <taxon>Actinomycetes</taxon>
        <taxon>Kitasatosporales</taxon>
        <taxon>Streptomycetaceae</taxon>
        <taxon>Streptomyces</taxon>
    </lineage>
</organism>
<protein>
    <recommendedName>
        <fullName evidence="4">Secreted protein</fullName>
    </recommendedName>
</protein>
<evidence type="ECO:0000256" key="1">
    <source>
        <dbReference type="SAM" id="SignalP"/>
    </source>
</evidence>
<sequence>MRRTAITAVGIIAAGFLAATPAAAATAGGGGKHLHHHTASHYQAAYQQAVNAGGPDGVTIGESGAVSHKKVSDLKKHKHFYHHWVR</sequence>
<keyword evidence="1" id="KW-0732">Signal</keyword>
<dbReference type="EMBL" id="BHZD01000001">
    <property type="protein sequence ID" value="GCD47901.1"/>
    <property type="molecule type" value="Genomic_DNA"/>
</dbReference>
<comment type="caution">
    <text evidence="2">The sequence shown here is derived from an EMBL/GenBank/DDBJ whole genome shotgun (WGS) entry which is preliminary data.</text>
</comment>